<protein>
    <submittedName>
        <fullName evidence="11">PKD domain-containing protein</fullName>
    </submittedName>
</protein>
<dbReference type="Gene3D" id="2.130.10.10">
    <property type="entry name" value="YVTN repeat-like/Quinoprotein amine dehydrogenase"/>
    <property type="match status" value="2"/>
</dbReference>
<dbReference type="CDD" id="cd00146">
    <property type="entry name" value="PKD"/>
    <property type="match status" value="1"/>
</dbReference>
<feature type="domain" description="CBM2" evidence="10">
    <location>
        <begin position="1271"/>
        <end position="1386"/>
    </location>
</feature>
<sequence length="1387" mass="146236">MDKSQCCRWLVAGAVIMSAVCARAQDGSDGPGIDNRARPAGTYLKFVPLGGRMVQFHRGYLYIMGQGKTTLWDVSDATDPTLLTSRDYGDNGHRWWKLNTDIFWREYSTPEVTGSGYHFLDLRDMFDLKPWTDPQVPVPIAAGGQGLQKWQLLETFPTGTNGGNVHDLRYDDPALDPDAITATFPTGNGAEGSLRFRIGNLLFTTTGSGIAVLDIGDPKQVNFLDSVTGPGFQQYTTTYHVWRDRVVFLNGNDGNLNDNNLAMIDFSDPTDLKAGVWPGGSTGLKVAEMSAGRYMYFQDQYGFTGQNDLAVKIDMETGEIVQRFVAPGWPETYLDYQWMPLGPVVVGSGSNGGDGRTFFYQHQDGPDSRGPEIGFHSPFANSINNPVSTVIGFSIPEIIDERTANDRSIQIRPIGGGEPIEGDITWNSYHVLNFIPKVFLQPDTTYEVKFVEGGLKDVAGNGIGEYVFYFSTGAELNVNAPPVVDAITYGGEAPLVAGEPVVLTALASDPEGDSLEYRWDFGAGNSAWSSANTVTHTFAAAGLPRINVQVRDAQGGISGAGRNLVVVMNSTASAATHSGPLALDAAAGRLAVVNPDNDSLALIDADTLEKVAEYAVCKDPVSVTVAVAGQAWVACRDADQIQVLALADGTTLALLDMSYGAKPYGVIANPVADTVYVSLSGSGEVRAFDAQSFALLDTLALGQEARAMAVSPDGGTLLVTRFISVGDSGEVWEVDLQSFSLTGVITLADDTVTPDTGSGGSGLPNYLAGVAIDPSGTRAISVGKKDNVDRGLFLGTDPLTFESTVRSLLAPISLTDGREQFAARIDIDNHAQPSAVTYSPLGSHLFVTLQGNNRLIALNPADGTEVVRVDTGLAPQGVLVDPSTQRVFVKNFMGRSVSVFDATAMLNGGSAQLPLLATVATVAAEKLTAQVLAGKRVFYNAADPRMALEGYISCAVCHDDGDQDGRVWDFTDRGEGLRNTIALRGRAGTGHGRVHWSANFDEIQDFEHDIRGPFGGRGFLSDADFAAAGEPLGVAKAGRSPELDALAAYLDSLDTFDKSPYRRADGGLTDTAQAGKQVFIDAGCGNCHGGSAFSDSGQGLRHDVGTLSPASGARLGEPLRGLDTPTLRDLWATAPYLHDGSAATLEALLATAGGHGFDSLTPLQRVSLAAYLRQIDGTEAAPAEPGFKLTLSSVQAGQITVGEAVPLAVDTNIAALEQVVYYANGDPVATGAGVSFETTWTPPGPGSYRLQARAVYNNGNTATLSAETVIQFGGSGACEVSYTLAGVWGSGYQADIVVTNTSAEPVAGYDLQWSLGAGEQFAAGWNATFSSAGVQVTASNAAGAWNGTLAPGGGTSSVGFRVDKRIDADAHQPAVFTLNGTVCTRTN</sequence>
<evidence type="ECO:0000256" key="1">
    <source>
        <dbReference type="ARBA" id="ARBA00022617"/>
    </source>
</evidence>
<dbReference type="SMART" id="SM00637">
    <property type="entry name" value="CBD_II"/>
    <property type="match status" value="1"/>
</dbReference>
<evidence type="ECO:0000256" key="7">
    <source>
        <dbReference type="SAM" id="SignalP"/>
    </source>
</evidence>
<keyword evidence="1 6" id="KW-0349">Heme</keyword>
<dbReference type="InterPro" id="IPR001919">
    <property type="entry name" value="CBD2"/>
</dbReference>
<dbReference type="InterPro" id="IPR032812">
    <property type="entry name" value="SbsA_Ig"/>
</dbReference>
<name>A0A545SSU8_9GAMM</name>
<dbReference type="RefSeq" id="WP_142929547.1">
    <property type="nucleotide sequence ID" value="NZ_ML660108.1"/>
</dbReference>
<keyword evidence="3 7" id="KW-0732">Signal</keyword>
<dbReference type="Gene3D" id="2.60.40.10">
    <property type="entry name" value="Immunoglobulins"/>
    <property type="match status" value="2"/>
</dbReference>
<dbReference type="EMBL" id="VHSG01000031">
    <property type="protein sequence ID" value="TQV68044.1"/>
    <property type="molecule type" value="Genomic_DNA"/>
</dbReference>
<evidence type="ECO:0000256" key="3">
    <source>
        <dbReference type="ARBA" id="ARBA00022729"/>
    </source>
</evidence>
<dbReference type="SUPFAM" id="SSF49384">
    <property type="entry name" value="Carbohydrate-binding domain"/>
    <property type="match status" value="1"/>
</dbReference>
<dbReference type="InterPro" id="IPR008965">
    <property type="entry name" value="CBM2/CBM3_carb-bd_dom_sf"/>
</dbReference>
<dbReference type="Pfam" id="PF00553">
    <property type="entry name" value="CBM_2"/>
    <property type="match status" value="1"/>
</dbReference>
<dbReference type="GO" id="GO:0046872">
    <property type="term" value="F:metal ion binding"/>
    <property type="evidence" value="ECO:0007669"/>
    <property type="project" value="UniProtKB-KW"/>
</dbReference>
<keyword evidence="4 6" id="KW-0408">Iron</keyword>
<dbReference type="PROSITE" id="PS51007">
    <property type="entry name" value="CYTC"/>
    <property type="match status" value="2"/>
</dbReference>
<dbReference type="InterPro" id="IPR009056">
    <property type="entry name" value="Cyt_c-like_dom"/>
</dbReference>
<dbReference type="GO" id="GO:0005975">
    <property type="term" value="P:carbohydrate metabolic process"/>
    <property type="evidence" value="ECO:0007669"/>
    <property type="project" value="InterPro"/>
</dbReference>
<feature type="chain" id="PRO_5021750768" evidence="7">
    <location>
        <begin position="25"/>
        <end position="1387"/>
    </location>
</feature>
<dbReference type="InterPro" id="IPR022409">
    <property type="entry name" value="PKD/Chitinase_dom"/>
</dbReference>
<dbReference type="Gene3D" id="2.60.40.290">
    <property type="match status" value="1"/>
</dbReference>
<dbReference type="Pfam" id="PF13205">
    <property type="entry name" value="Big_5"/>
    <property type="match status" value="1"/>
</dbReference>
<dbReference type="PANTHER" id="PTHR47197">
    <property type="entry name" value="PROTEIN NIRF"/>
    <property type="match status" value="1"/>
</dbReference>
<evidence type="ECO:0000259" key="9">
    <source>
        <dbReference type="PROSITE" id="PS51007"/>
    </source>
</evidence>
<feature type="signal peptide" evidence="7">
    <location>
        <begin position="1"/>
        <end position="24"/>
    </location>
</feature>
<feature type="domain" description="PKD" evidence="8">
    <location>
        <begin position="512"/>
        <end position="573"/>
    </location>
</feature>
<dbReference type="GO" id="GO:0009055">
    <property type="term" value="F:electron transfer activity"/>
    <property type="evidence" value="ECO:0007669"/>
    <property type="project" value="InterPro"/>
</dbReference>
<feature type="domain" description="Cytochrome c" evidence="9">
    <location>
        <begin position="929"/>
        <end position="1054"/>
    </location>
</feature>
<dbReference type="InterPro" id="IPR013783">
    <property type="entry name" value="Ig-like_fold"/>
</dbReference>
<dbReference type="InterPro" id="IPR036909">
    <property type="entry name" value="Cyt_c-like_dom_sf"/>
</dbReference>
<dbReference type="SUPFAM" id="SSF51004">
    <property type="entry name" value="C-terminal (heme d1) domain of cytochrome cd1-nitrite reductase"/>
    <property type="match status" value="1"/>
</dbReference>
<dbReference type="GO" id="GO:0030247">
    <property type="term" value="F:polysaccharide binding"/>
    <property type="evidence" value="ECO:0007669"/>
    <property type="project" value="UniProtKB-UniRule"/>
</dbReference>
<evidence type="ECO:0000259" key="8">
    <source>
        <dbReference type="PROSITE" id="PS50093"/>
    </source>
</evidence>
<keyword evidence="5" id="KW-1015">Disulfide bond</keyword>
<evidence type="ECO:0000256" key="6">
    <source>
        <dbReference type="PROSITE-ProRule" id="PRU00433"/>
    </source>
</evidence>
<evidence type="ECO:0000256" key="5">
    <source>
        <dbReference type="ARBA" id="ARBA00023157"/>
    </source>
</evidence>
<dbReference type="InterPro" id="IPR015943">
    <property type="entry name" value="WD40/YVTN_repeat-like_dom_sf"/>
</dbReference>
<dbReference type="GO" id="GO:0004553">
    <property type="term" value="F:hydrolase activity, hydrolyzing O-glycosyl compounds"/>
    <property type="evidence" value="ECO:0007669"/>
    <property type="project" value="InterPro"/>
</dbReference>
<dbReference type="Pfam" id="PF00801">
    <property type="entry name" value="PKD"/>
    <property type="match status" value="1"/>
</dbReference>
<dbReference type="GO" id="GO:0020037">
    <property type="term" value="F:heme binding"/>
    <property type="evidence" value="ECO:0007669"/>
    <property type="project" value="InterPro"/>
</dbReference>
<dbReference type="OrthoDB" id="9805202at2"/>
<keyword evidence="2 6" id="KW-0479">Metal-binding</keyword>
<accession>A0A545SSU8</accession>
<proteinExistence type="predicted"/>
<dbReference type="Gene3D" id="1.10.760.10">
    <property type="entry name" value="Cytochrome c-like domain"/>
    <property type="match status" value="2"/>
</dbReference>
<dbReference type="InterPro" id="IPR000601">
    <property type="entry name" value="PKD_dom"/>
</dbReference>
<dbReference type="Proteomes" id="UP000319732">
    <property type="component" value="Unassembled WGS sequence"/>
</dbReference>
<evidence type="ECO:0000313" key="12">
    <source>
        <dbReference type="Proteomes" id="UP000319732"/>
    </source>
</evidence>
<dbReference type="SUPFAM" id="SSF49299">
    <property type="entry name" value="PKD domain"/>
    <property type="match status" value="1"/>
</dbReference>
<evidence type="ECO:0000259" key="10">
    <source>
        <dbReference type="PROSITE" id="PS51173"/>
    </source>
</evidence>
<dbReference type="InterPro" id="IPR011048">
    <property type="entry name" value="Haem_d1_sf"/>
</dbReference>
<reference evidence="11 12" key="1">
    <citation type="submission" date="2019-06" db="EMBL/GenBank/DDBJ databases">
        <title>Whole genome sequence for Cellvibrionaceae sp. R142.</title>
        <authorList>
            <person name="Wang G."/>
        </authorList>
    </citation>
    <scope>NUCLEOTIDE SEQUENCE [LARGE SCALE GENOMIC DNA]</scope>
    <source>
        <strain evidence="11 12">R142</strain>
    </source>
</reference>
<dbReference type="PROSITE" id="PS50093">
    <property type="entry name" value="PKD"/>
    <property type="match status" value="1"/>
</dbReference>
<evidence type="ECO:0000256" key="4">
    <source>
        <dbReference type="ARBA" id="ARBA00023004"/>
    </source>
</evidence>
<dbReference type="InterPro" id="IPR035986">
    <property type="entry name" value="PKD_dom_sf"/>
</dbReference>
<evidence type="ECO:0000313" key="11">
    <source>
        <dbReference type="EMBL" id="TQV68044.1"/>
    </source>
</evidence>
<keyword evidence="12" id="KW-1185">Reference proteome</keyword>
<evidence type="ECO:0000256" key="2">
    <source>
        <dbReference type="ARBA" id="ARBA00022723"/>
    </source>
</evidence>
<dbReference type="PROSITE" id="PS51173">
    <property type="entry name" value="CBM2"/>
    <property type="match status" value="1"/>
</dbReference>
<dbReference type="SMART" id="SM00089">
    <property type="entry name" value="PKD"/>
    <property type="match status" value="1"/>
</dbReference>
<organism evidence="11 12">
    <name type="scientific">Exilibacterium tricleocarpae</name>
    <dbReference type="NCBI Taxonomy" id="2591008"/>
    <lineage>
        <taxon>Bacteria</taxon>
        <taxon>Pseudomonadati</taxon>
        <taxon>Pseudomonadota</taxon>
        <taxon>Gammaproteobacteria</taxon>
        <taxon>Cellvibrionales</taxon>
        <taxon>Cellvibrionaceae</taxon>
        <taxon>Exilibacterium</taxon>
    </lineage>
</organism>
<dbReference type="SUPFAM" id="SSF46626">
    <property type="entry name" value="Cytochrome c"/>
    <property type="match status" value="2"/>
</dbReference>
<feature type="domain" description="Cytochrome c" evidence="9">
    <location>
        <begin position="1070"/>
        <end position="1176"/>
    </location>
</feature>
<dbReference type="InterPro" id="IPR051200">
    <property type="entry name" value="Host-pathogen_enzymatic-act"/>
</dbReference>
<dbReference type="InterPro" id="IPR012291">
    <property type="entry name" value="CBM2_carb-bd_dom_sf"/>
</dbReference>
<dbReference type="PANTHER" id="PTHR47197:SF3">
    <property type="entry name" value="DIHYDRO-HEME D1 DEHYDROGENASE"/>
    <property type="match status" value="1"/>
</dbReference>
<comment type="caution">
    <text evidence="11">The sequence shown here is derived from an EMBL/GenBank/DDBJ whole genome shotgun (WGS) entry which is preliminary data.</text>
</comment>
<gene>
    <name evidence="11" type="ORF">FKG94_24265</name>
</gene>
<dbReference type="Pfam" id="PF21419">
    <property type="entry name" value="RoxA-like_Cyt-c"/>
    <property type="match status" value="1"/>
</dbReference>